<reference evidence="2" key="1">
    <citation type="journal article" date="2017" name="J. Phycol.">
        <title>Analysis of chloroplast genomes and a supermatrix inform reclassification of the Rhodomelaceae (Rhodophyta).</title>
        <authorList>
            <person name="Diaz-Tapia P."/>
            <person name="Maggs C.A."/>
            <person name="West J.A."/>
            <person name="Verbruggen H."/>
        </authorList>
    </citation>
    <scope>NUCLEOTIDE SEQUENCE</scope>
    <source>
        <strain evidence="2">PD1020</strain>
    </source>
</reference>
<dbReference type="GO" id="GO:0016757">
    <property type="term" value="F:glycosyltransferase activity"/>
    <property type="evidence" value="ECO:0007669"/>
    <property type="project" value="UniProtKB-KW"/>
</dbReference>
<keyword evidence="2" id="KW-0808">Transferase</keyword>
<keyword evidence="2" id="KW-0150">Chloroplast</keyword>
<dbReference type="InterPro" id="IPR000836">
    <property type="entry name" value="PRTase_dom"/>
</dbReference>
<proteinExistence type="predicted"/>
<evidence type="ECO:0000259" key="1">
    <source>
        <dbReference type="Pfam" id="PF14681"/>
    </source>
</evidence>
<name>A0A1Z1MKP1_SPYFI</name>
<dbReference type="EMBL" id="MF101441">
    <property type="protein sequence ID" value="ARW66311.1"/>
    <property type="molecule type" value="Genomic_DNA"/>
</dbReference>
<dbReference type="InterPro" id="IPR029057">
    <property type="entry name" value="PRTase-like"/>
</dbReference>
<gene>
    <name evidence="2" type="primary">upp</name>
</gene>
<evidence type="ECO:0000313" key="2">
    <source>
        <dbReference type="EMBL" id="ARW66311.1"/>
    </source>
</evidence>
<dbReference type="Gene3D" id="3.40.50.2020">
    <property type="match status" value="1"/>
</dbReference>
<sequence length="187" mass="21955">MQLNIYLIKHPIIQILSHSINQLKEQKQNTICLEDKLKIRSLGLLMIHEIVRKWIKLQSIYIKKIHHSEKIYLLNNKQSFCIVTNIANTYEIILEIEAILPNIAIINANTEELNISQNIHSDKVIILEKFLNKKEIIKIINYLTVNKNIPINQIKIVCLSCSEKELEKISQEYKNLDIYTSRIINNK</sequence>
<accession>A0A1Z1MKP1</accession>
<dbReference type="AlphaFoldDB" id="A0A1Z1MKP1"/>
<dbReference type="RefSeq" id="YP_009397125.1">
    <property type="nucleotide sequence ID" value="NC_035285.1"/>
</dbReference>
<feature type="domain" description="Phosphoribosyltransferase" evidence="1">
    <location>
        <begin position="39"/>
        <end position="183"/>
    </location>
</feature>
<organism evidence="2">
    <name type="scientific">Spyridia filamentosa</name>
    <name type="common">Red alga</name>
    <name type="synonym">Fucus filamentosus</name>
    <dbReference type="NCBI Taxonomy" id="196632"/>
    <lineage>
        <taxon>Eukaryota</taxon>
        <taxon>Rhodophyta</taxon>
        <taxon>Florideophyceae</taxon>
        <taxon>Rhodymeniophycidae</taxon>
        <taxon>Ceramiales</taxon>
        <taxon>Spyridiaceae</taxon>
        <taxon>Spyridia</taxon>
    </lineage>
</organism>
<geneLocation type="chloroplast" evidence="2"/>
<keyword evidence="2" id="KW-0934">Plastid</keyword>
<dbReference type="GeneID" id="33359432"/>
<keyword evidence="2" id="KW-0328">Glycosyltransferase</keyword>
<protein>
    <submittedName>
        <fullName evidence="2">Uracil phosphoribosyltransferase</fullName>
    </submittedName>
</protein>
<dbReference type="Pfam" id="PF14681">
    <property type="entry name" value="UPRTase"/>
    <property type="match status" value="1"/>
</dbReference>